<gene>
    <name evidence="2" type="ORF">PLEPLA_LOCUS20685</name>
</gene>
<feature type="transmembrane region" description="Helical" evidence="1">
    <location>
        <begin position="245"/>
        <end position="268"/>
    </location>
</feature>
<accession>A0A9N7YP11</accession>
<evidence type="ECO:0000313" key="2">
    <source>
        <dbReference type="EMBL" id="CAB1432603.1"/>
    </source>
</evidence>
<organism evidence="2 3">
    <name type="scientific">Pleuronectes platessa</name>
    <name type="common">European plaice</name>
    <dbReference type="NCBI Taxonomy" id="8262"/>
    <lineage>
        <taxon>Eukaryota</taxon>
        <taxon>Metazoa</taxon>
        <taxon>Chordata</taxon>
        <taxon>Craniata</taxon>
        <taxon>Vertebrata</taxon>
        <taxon>Euteleostomi</taxon>
        <taxon>Actinopterygii</taxon>
        <taxon>Neopterygii</taxon>
        <taxon>Teleostei</taxon>
        <taxon>Neoteleostei</taxon>
        <taxon>Acanthomorphata</taxon>
        <taxon>Carangaria</taxon>
        <taxon>Pleuronectiformes</taxon>
        <taxon>Pleuronectoidei</taxon>
        <taxon>Pleuronectidae</taxon>
        <taxon>Pleuronectes</taxon>
    </lineage>
</organism>
<dbReference type="EMBL" id="CADEAL010001454">
    <property type="protein sequence ID" value="CAB1432603.1"/>
    <property type="molecule type" value="Genomic_DNA"/>
</dbReference>
<dbReference type="Proteomes" id="UP001153269">
    <property type="component" value="Unassembled WGS sequence"/>
</dbReference>
<keyword evidence="1" id="KW-0472">Membrane</keyword>
<keyword evidence="1" id="KW-0812">Transmembrane</keyword>
<keyword evidence="1" id="KW-1133">Transmembrane helix</keyword>
<name>A0A9N7YP11_PLEPL</name>
<evidence type="ECO:0000313" key="3">
    <source>
        <dbReference type="Proteomes" id="UP001153269"/>
    </source>
</evidence>
<dbReference type="Gene3D" id="2.60.40.10">
    <property type="entry name" value="Immunoglobulins"/>
    <property type="match status" value="2"/>
</dbReference>
<evidence type="ECO:0008006" key="4">
    <source>
        <dbReference type="Google" id="ProtNLM"/>
    </source>
</evidence>
<dbReference type="InterPro" id="IPR036116">
    <property type="entry name" value="FN3_sf"/>
</dbReference>
<comment type="caution">
    <text evidence="2">The sequence shown here is derived from an EMBL/GenBank/DDBJ whole genome shotgun (WGS) entry which is preliminary data.</text>
</comment>
<dbReference type="SUPFAM" id="SSF49265">
    <property type="entry name" value="Fibronectin type III"/>
    <property type="match status" value="1"/>
</dbReference>
<dbReference type="AlphaFoldDB" id="A0A9N7YP11"/>
<reference evidence="2" key="1">
    <citation type="submission" date="2020-03" db="EMBL/GenBank/DDBJ databases">
        <authorList>
            <person name="Weist P."/>
        </authorList>
    </citation>
    <scope>NUCLEOTIDE SEQUENCE</scope>
</reference>
<proteinExistence type="predicted"/>
<evidence type="ECO:0000256" key="1">
    <source>
        <dbReference type="SAM" id="Phobius"/>
    </source>
</evidence>
<keyword evidence="3" id="KW-1185">Reference proteome</keyword>
<dbReference type="InterPro" id="IPR013783">
    <property type="entry name" value="Ig-like_fold"/>
</dbReference>
<protein>
    <recommendedName>
        <fullName evidence="4">Type I cytokine receptor cytokine-binding domain-containing protein</fullName>
    </recommendedName>
</protein>
<sequence length="323" mass="37114">MIGRRLSLLLPGSLLCSMKKDFRSCPFKPSVVKDEAIQLTLSFPEMVRNVKGYWYSEENASVFWETAVPRTDVGFFYRLIKQDGSVSKRDPRPPLRECSSYSFTEGVRTGCELQVHLKESIRILFNGTENKKLFRKTVQITPLSDFTVKLPPLEWTVEKTGNKFNISWITPRTRDQLKEFVLNYTECETSMPQTITKDKTSTELTVVPHCPYRMTMQAVYGNKEINIWTPGSEKKYFDAETDPNALLYAVVLIPLMFAGLTALTFVCCRKHIGKKNRIFLKVPQPRDFLTDISDNNKSTACNLFYPAEEEKCRISLVLEPEIS</sequence>